<keyword evidence="2" id="KW-1185">Reference proteome</keyword>
<protein>
    <submittedName>
        <fullName evidence="1">Uncharacterized protein</fullName>
    </submittedName>
</protein>
<accession>A0ABY2WND7</accession>
<dbReference type="Proteomes" id="UP000751614">
    <property type="component" value="Unassembled WGS sequence"/>
</dbReference>
<comment type="caution">
    <text evidence="1">The sequence shown here is derived from an EMBL/GenBank/DDBJ whole genome shotgun (WGS) entry which is preliminary data.</text>
</comment>
<dbReference type="RefSeq" id="WP_138832364.1">
    <property type="nucleotide sequence ID" value="NZ_VCNI01000001.1"/>
</dbReference>
<reference evidence="1 2" key="1">
    <citation type="submission" date="2019-05" db="EMBL/GenBank/DDBJ databases">
        <title>Flagellimonas sp. AsT0115, sp. nov., isolated from a marine red algae, Asparagopsis taxiformis.</title>
        <authorList>
            <person name="Kim J."/>
            <person name="Jeong S.E."/>
            <person name="Jeon C.O."/>
        </authorList>
    </citation>
    <scope>NUCLEOTIDE SEQUENCE [LARGE SCALE GENOMIC DNA]</scope>
    <source>
        <strain evidence="1 2">AsT0115</strain>
    </source>
</reference>
<evidence type="ECO:0000313" key="1">
    <source>
        <dbReference type="EMBL" id="TMU56181.1"/>
    </source>
</evidence>
<proteinExistence type="predicted"/>
<dbReference type="EMBL" id="VCNI01000001">
    <property type="protein sequence ID" value="TMU56181.1"/>
    <property type="molecule type" value="Genomic_DNA"/>
</dbReference>
<organism evidence="1 2">
    <name type="scientific">Flagellimonas algicola</name>
    <dbReference type="NCBI Taxonomy" id="2583815"/>
    <lineage>
        <taxon>Bacteria</taxon>
        <taxon>Pseudomonadati</taxon>
        <taxon>Bacteroidota</taxon>
        <taxon>Flavobacteriia</taxon>
        <taxon>Flavobacteriales</taxon>
        <taxon>Flavobacteriaceae</taxon>
        <taxon>Flagellimonas</taxon>
    </lineage>
</organism>
<name>A0ABY2WND7_9FLAO</name>
<gene>
    <name evidence="1" type="ORF">FGG15_01180</name>
</gene>
<sequence>MKYTLLIILVCMASCKAQKEGQSQGDPDIVLIAQDGFSGIQEYEAAAIKDTKSLNKFYSRINRTRKPGLPVPVVDFSQEMVVVICLGDSKGQPKPSLARVTETDTDMSLALDLGNASKEEIQTTVISNPFYVFKMPLTTKKVDIQKVAR</sequence>
<evidence type="ECO:0000313" key="2">
    <source>
        <dbReference type="Proteomes" id="UP000751614"/>
    </source>
</evidence>